<protein>
    <submittedName>
        <fullName evidence="3">Orf V</fullName>
    </submittedName>
</protein>
<proteinExistence type="predicted"/>
<dbReference type="PANTHER" id="PTHR46249">
    <property type="entry name" value="CCHC-TYPE DOMAIN-CONTAINING PROTEIN-RELATED"/>
    <property type="match status" value="1"/>
</dbReference>
<dbReference type="Proteomes" id="UP000257109">
    <property type="component" value="Unassembled WGS sequence"/>
</dbReference>
<keyword evidence="4" id="KW-1185">Reference proteome</keyword>
<dbReference type="EMBL" id="QJKJ01010464">
    <property type="protein sequence ID" value="RDX73611.1"/>
    <property type="molecule type" value="Genomic_DNA"/>
</dbReference>
<dbReference type="InterPro" id="IPR041577">
    <property type="entry name" value="RT_RNaseH_2"/>
</dbReference>
<feature type="domain" description="Reverse transcriptase/retrotransposon-derived protein RNase H-like" evidence="2">
    <location>
        <begin position="116"/>
        <end position="214"/>
    </location>
</feature>
<evidence type="ECO:0000256" key="1">
    <source>
        <dbReference type="SAM" id="MobiDB-lite"/>
    </source>
</evidence>
<evidence type="ECO:0000259" key="2">
    <source>
        <dbReference type="Pfam" id="PF17919"/>
    </source>
</evidence>
<reference evidence="3" key="1">
    <citation type="submission" date="2018-05" db="EMBL/GenBank/DDBJ databases">
        <title>Draft genome of Mucuna pruriens seed.</title>
        <authorList>
            <person name="Nnadi N.E."/>
            <person name="Vos R."/>
            <person name="Hasami M.H."/>
            <person name="Devisetty U.K."/>
            <person name="Aguiy J.C."/>
        </authorList>
    </citation>
    <scope>NUCLEOTIDE SEQUENCE [LARGE SCALE GENOMIC DNA]</scope>
    <source>
        <strain evidence="3">JCA_2017</strain>
    </source>
</reference>
<dbReference type="SUPFAM" id="SSF56672">
    <property type="entry name" value="DNA/RNA polymerases"/>
    <property type="match status" value="1"/>
</dbReference>
<dbReference type="Gene3D" id="3.30.70.270">
    <property type="match status" value="2"/>
</dbReference>
<evidence type="ECO:0000313" key="3">
    <source>
        <dbReference type="EMBL" id="RDX73611.1"/>
    </source>
</evidence>
<evidence type="ECO:0000313" key="4">
    <source>
        <dbReference type="Proteomes" id="UP000257109"/>
    </source>
</evidence>
<feature type="region of interest" description="Disordered" evidence="1">
    <location>
        <begin position="283"/>
        <end position="320"/>
    </location>
</feature>
<organism evidence="3 4">
    <name type="scientific">Mucuna pruriens</name>
    <name type="common">Velvet bean</name>
    <name type="synonym">Dolichos pruriens</name>
    <dbReference type="NCBI Taxonomy" id="157652"/>
    <lineage>
        <taxon>Eukaryota</taxon>
        <taxon>Viridiplantae</taxon>
        <taxon>Streptophyta</taxon>
        <taxon>Embryophyta</taxon>
        <taxon>Tracheophyta</taxon>
        <taxon>Spermatophyta</taxon>
        <taxon>Magnoliopsida</taxon>
        <taxon>eudicotyledons</taxon>
        <taxon>Gunneridae</taxon>
        <taxon>Pentapetalae</taxon>
        <taxon>rosids</taxon>
        <taxon>fabids</taxon>
        <taxon>Fabales</taxon>
        <taxon>Fabaceae</taxon>
        <taxon>Papilionoideae</taxon>
        <taxon>50 kb inversion clade</taxon>
        <taxon>NPAAA clade</taxon>
        <taxon>indigoferoid/millettioid clade</taxon>
        <taxon>Phaseoleae</taxon>
        <taxon>Mucuna</taxon>
    </lineage>
</organism>
<dbReference type="OrthoDB" id="1743486at2759"/>
<dbReference type="PANTHER" id="PTHR46249:SF31">
    <property type="entry name" value="AMINOTRANSFERASE-LIKE PLANT MOBILE DOMAIN-CONTAINING PROTEIN"/>
    <property type="match status" value="1"/>
</dbReference>
<dbReference type="AlphaFoldDB" id="A0A371F5Q8"/>
<gene>
    <name evidence="3" type="ORF">CR513_46755</name>
</gene>
<dbReference type="InterPro" id="IPR043128">
    <property type="entry name" value="Rev_trsase/Diguanyl_cyclase"/>
</dbReference>
<comment type="caution">
    <text evidence="3">The sequence shown here is derived from an EMBL/GenBank/DDBJ whole genome shotgun (WGS) entry which is preliminary data.</text>
</comment>
<dbReference type="InterPro" id="IPR043502">
    <property type="entry name" value="DNA/RNA_pol_sf"/>
</dbReference>
<sequence length="664" mass="78008">MNEIFNDYTKFTIVYIDDVLVFSESIDQHFRHLQIFINIIKQNGLTIRLGHNIYQGMIIPIERSIEFANKFPNQILDKTQLQRFLGCLNYVGEFVPYLNNIVKALHDRLKKNPPEWTDSHTQIVKKIKHQVLSIKCLYLPNPQAFKIVETDASNIGYGGILKQRVSTQEQIISYTSKHWNSAQQKYLIVKKEVLAIVLCVSKFQSDLLNQRFVVRVDYKSAKDILQKDVKNLASKQIFARWQAILSVFDFEIQYLKGTSNSLPDYLTRYAFLGKHFLLKRRKRKRKRIQIGSPRTIPEKRDQQHHLLGHPPNLGHLPRKQNNKKNIASELDKKSEINIKALIQKARDSKIVYNTQKEKQILTSAPLTNKAPNTYIYKIKFSNVLHIEHEFWDKNPDKAISKAFPSDFQFQPTAKNKTRIFYEFILIDSNSISIKHFKDPKNPLLNTHSTVQILKVLQPRPFGTNLNEYTKFSQSFDPIGYTYRDYIDAWTKVLWHQNINNKHSWLVYFKTNTEYNFLNWFISWWTQFGPIPEILPKQVQQGFTQFTKLYNFEESRIPVDLKYLSNFALAWIFSWQYRYQKTKSRQTLSIIIETFLCQMLEALLAGSKSKEHLTKNLKEVLKMLYSQEEAESSSKTEQANSLTTTSSDVFYQNEDYCFGINLNGD</sequence>
<name>A0A371F5Q8_MUCPR</name>
<accession>A0A371F5Q8</accession>
<dbReference type="CDD" id="cd09274">
    <property type="entry name" value="RNase_HI_RT_Ty3"/>
    <property type="match status" value="1"/>
</dbReference>
<dbReference type="Pfam" id="PF17919">
    <property type="entry name" value="RT_RNaseH_2"/>
    <property type="match status" value="1"/>
</dbReference>
<feature type="non-terminal residue" evidence="3">
    <location>
        <position position="1"/>
    </location>
</feature>